<feature type="compositionally biased region" description="Low complexity" evidence="3">
    <location>
        <begin position="88"/>
        <end position="109"/>
    </location>
</feature>
<feature type="transmembrane region" description="Helical" evidence="4">
    <location>
        <begin position="131"/>
        <end position="151"/>
    </location>
</feature>
<feature type="compositionally biased region" description="Low complexity" evidence="3">
    <location>
        <begin position="33"/>
        <end position="45"/>
    </location>
</feature>
<gene>
    <name evidence="6" type="ORF">Agabi119p4_3354</name>
</gene>
<evidence type="ECO:0000313" key="6">
    <source>
        <dbReference type="EMBL" id="KAF7779009.1"/>
    </source>
</evidence>
<sequence length="304" mass="32319">MHSRFTRKGIHRRVAGLEPEDEMEKRDLTGPVTITLDIPLDTDTPIPTPQPLPTLLPTQSLESPPLEPTFSSSPPQPSTTPQAPVGGISPPESTSSTSSAMTAIPSSPTGAISAGNDPQDTQHAPKLSSGAIAGIVIGCLVVLIIATALGLRKRTVNNRLKLRGMWAGSKSLQMRNQSRQSRYEAMPDLNNNGENMGFVGKQGASLGQPTSPRALPSAYGPEEMNSSGLTSQKIPVLYNTVVARSYVPTLPDELAISTGETLKVLQEFDDGWSECMNSAGEVGMVPVECFGKERGFGRQTSLGR</sequence>
<evidence type="ECO:0000256" key="2">
    <source>
        <dbReference type="PROSITE-ProRule" id="PRU00192"/>
    </source>
</evidence>
<feature type="compositionally biased region" description="Basic residues" evidence="3">
    <location>
        <begin position="1"/>
        <end position="14"/>
    </location>
</feature>
<feature type="compositionally biased region" description="Low complexity" evidence="3">
    <location>
        <begin position="55"/>
        <end position="64"/>
    </location>
</feature>
<dbReference type="Gene3D" id="2.30.30.40">
    <property type="entry name" value="SH3 Domains"/>
    <property type="match status" value="1"/>
</dbReference>
<proteinExistence type="predicted"/>
<dbReference type="Pfam" id="PF00018">
    <property type="entry name" value="SH3_1"/>
    <property type="match status" value="1"/>
</dbReference>
<keyword evidence="4" id="KW-0472">Membrane</keyword>
<feature type="domain" description="SH3" evidence="5">
    <location>
        <begin position="235"/>
        <end position="295"/>
    </location>
</feature>
<dbReference type="SUPFAM" id="SSF50044">
    <property type="entry name" value="SH3-domain"/>
    <property type="match status" value="1"/>
</dbReference>
<dbReference type="SMART" id="SM00326">
    <property type="entry name" value="SH3"/>
    <property type="match status" value="1"/>
</dbReference>
<keyword evidence="4" id="KW-1133">Transmembrane helix</keyword>
<evidence type="ECO:0000256" key="1">
    <source>
        <dbReference type="ARBA" id="ARBA00022443"/>
    </source>
</evidence>
<keyword evidence="4" id="KW-0812">Transmembrane</keyword>
<accession>A0A8H7F742</accession>
<reference evidence="6 7" key="1">
    <citation type="journal article" name="Sci. Rep.">
        <title>Telomere-to-telomere assembled and centromere annotated genomes of the two main subspecies of the button mushroom Agaricus bisporus reveal especially polymorphic chromosome ends.</title>
        <authorList>
            <person name="Sonnenberg A.S.M."/>
            <person name="Sedaghat-Telgerd N."/>
            <person name="Lavrijssen B."/>
            <person name="Ohm R.A."/>
            <person name="Hendrickx P.M."/>
            <person name="Scholtmeijer K."/>
            <person name="Baars J.J.P."/>
            <person name="van Peer A."/>
        </authorList>
    </citation>
    <scope>NUCLEOTIDE SEQUENCE [LARGE SCALE GENOMIC DNA]</scope>
    <source>
        <strain evidence="6 7">H119_p4</strain>
    </source>
</reference>
<evidence type="ECO:0000313" key="7">
    <source>
        <dbReference type="Proteomes" id="UP000629468"/>
    </source>
</evidence>
<dbReference type="AlphaFoldDB" id="A0A8H7F742"/>
<evidence type="ECO:0000259" key="5">
    <source>
        <dbReference type="PROSITE" id="PS50002"/>
    </source>
</evidence>
<evidence type="ECO:0000256" key="4">
    <source>
        <dbReference type="SAM" id="Phobius"/>
    </source>
</evidence>
<evidence type="ECO:0000256" key="3">
    <source>
        <dbReference type="SAM" id="MobiDB-lite"/>
    </source>
</evidence>
<feature type="region of interest" description="Disordered" evidence="3">
    <location>
        <begin position="1"/>
        <end position="125"/>
    </location>
</feature>
<protein>
    <recommendedName>
        <fullName evidence="5">SH3 domain-containing protein</fullName>
    </recommendedName>
</protein>
<dbReference type="Proteomes" id="UP000629468">
    <property type="component" value="Unassembled WGS sequence"/>
</dbReference>
<organism evidence="6 7">
    <name type="scientific">Agaricus bisporus var. burnettii</name>
    <dbReference type="NCBI Taxonomy" id="192524"/>
    <lineage>
        <taxon>Eukaryota</taxon>
        <taxon>Fungi</taxon>
        <taxon>Dikarya</taxon>
        <taxon>Basidiomycota</taxon>
        <taxon>Agaricomycotina</taxon>
        <taxon>Agaricomycetes</taxon>
        <taxon>Agaricomycetidae</taxon>
        <taxon>Agaricales</taxon>
        <taxon>Agaricineae</taxon>
        <taxon>Agaricaceae</taxon>
        <taxon>Agaricus</taxon>
    </lineage>
</organism>
<dbReference type="InterPro" id="IPR036028">
    <property type="entry name" value="SH3-like_dom_sf"/>
</dbReference>
<name>A0A8H7F742_AGABI</name>
<comment type="caution">
    <text evidence="6">The sequence shown here is derived from an EMBL/GenBank/DDBJ whole genome shotgun (WGS) entry which is preliminary data.</text>
</comment>
<keyword evidence="1 2" id="KW-0728">SH3 domain</keyword>
<dbReference type="EMBL" id="JABXXO010000004">
    <property type="protein sequence ID" value="KAF7779009.1"/>
    <property type="molecule type" value="Genomic_DNA"/>
</dbReference>
<dbReference type="InterPro" id="IPR001452">
    <property type="entry name" value="SH3_domain"/>
</dbReference>
<dbReference type="PROSITE" id="PS50002">
    <property type="entry name" value="SH3"/>
    <property type="match status" value="1"/>
</dbReference>